<comment type="function">
    <text evidence="1">Broad specificity carboxypetidase that releases amino acids sequentially from the C-terminus, including neutral, aromatic, polar and basic residues.</text>
</comment>
<dbReference type="PIRSF" id="PIRSF006615">
    <property type="entry name" value="Zn_crbxpep_Taq"/>
    <property type="match status" value="1"/>
</dbReference>
<dbReference type="CDD" id="cd06460">
    <property type="entry name" value="M32_Taq"/>
    <property type="match status" value="1"/>
</dbReference>
<accession>A0ABS2PAU5</accession>
<dbReference type="EC" id="3.4.17.19" evidence="1"/>
<evidence type="ECO:0000313" key="3">
    <source>
        <dbReference type="Proteomes" id="UP000741863"/>
    </source>
</evidence>
<keyword evidence="1" id="KW-0482">Metalloprotease</keyword>
<keyword evidence="3" id="KW-1185">Reference proteome</keyword>
<dbReference type="EMBL" id="JAFBEC010000003">
    <property type="protein sequence ID" value="MBM7632200.1"/>
    <property type="molecule type" value="Genomic_DNA"/>
</dbReference>
<dbReference type="RefSeq" id="WP_204696329.1">
    <property type="nucleotide sequence ID" value="NZ_JAFBEC010000003.1"/>
</dbReference>
<dbReference type="Pfam" id="PF02074">
    <property type="entry name" value="Peptidase_M32"/>
    <property type="match status" value="1"/>
</dbReference>
<keyword evidence="1 2" id="KW-0121">Carboxypeptidase</keyword>
<comment type="caution">
    <text evidence="2">The sequence shown here is derived from an EMBL/GenBank/DDBJ whole genome shotgun (WGS) entry which is preliminary data.</text>
</comment>
<reference evidence="2 3" key="1">
    <citation type="submission" date="2021-01" db="EMBL/GenBank/DDBJ databases">
        <title>Genomic Encyclopedia of Type Strains, Phase IV (KMG-IV): sequencing the most valuable type-strain genomes for metagenomic binning, comparative biology and taxonomic classification.</title>
        <authorList>
            <person name="Goeker M."/>
        </authorList>
    </citation>
    <scope>NUCLEOTIDE SEQUENCE [LARGE SCALE GENOMIC DNA]</scope>
    <source>
        <strain evidence="2 3">DSM 25540</strain>
    </source>
</reference>
<protein>
    <recommendedName>
        <fullName evidence="1">Metal-dependent carboxypeptidase</fullName>
        <ecNumber evidence="1">3.4.17.19</ecNumber>
    </recommendedName>
</protein>
<dbReference type="PROSITE" id="PS52034">
    <property type="entry name" value="PEPTIDASE_M32"/>
    <property type="match status" value="1"/>
</dbReference>
<dbReference type="PANTHER" id="PTHR34217:SF1">
    <property type="entry name" value="CARBOXYPEPTIDASE 1"/>
    <property type="match status" value="1"/>
</dbReference>
<evidence type="ECO:0000256" key="1">
    <source>
        <dbReference type="PIRNR" id="PIRNR006615"/>
    </source>
</evidence>
<dbReference type="InterPro" id="IPR001333">
    <property type="entry name" value="Peptidase_M32_Taq"/>
</dbReference>
<dbReference type="SUPFAM" id="SSF55486">
    <property type="entry name" value="Metalloproteases ('zincins'), catalytic domain"/>
    <property type="match status" value="1"/>
</dbReference>
<dbReference type="Proteomes" id="UP000741863">
    <property type="component" value="Unassembled WGS sequence"/>
</dbReference>
<keyword evidence="1" id="KW-0645">Protease</keyword>
<dbReference type="PRINTS" id="PR00998">
    <property type="entry name" value="CRBOXYPTASET"/>
</dbReference>
<evidence type="ECO:0000313" key="2">
    <source>
        <dbReference type="EMBL" id="MBM7632200.1"/>
    </source>
</evidence>
<organism evidence="2 3">
    <name type="scientific">Geomicrobium sediminis</name>
    <dbReference type="NCBI Taxonomy" id="1347788"/>
    <lineage>
        <taxon>Bacteria</taxon>
        <taxon>Bacillati</taxon>
        <taxon>Bacillota</taxon>
        <taxon>Bacilli</taxon>
        <taxon>Bacillales</taxon>
        <taxon>Geomicrobium</taxon>
    </lineage>
</organism>
<dbReference type="PANTHER" id="PTHR34217">
    <property type="entry name" value="METAL-DEPENDENT CARBOXYPEPTIDASE"/>
    <property type="match status" value="1"/>
</dbReference>
<comment type="catalytic activity">
    <reaction evidence="1">
        <text>Release of a C-terminal amino acid with broad specificity, except for -Pro.</text>
        <dbReference type="EC" id="3.4.17.19"/>
    </reaction>
</comment>
<comment type="similarity">
    <text evidence="1">Belongs to the peptidase M32 family.</text>
</comment>
<keyword evidence="1" id="KW-0479">Metal-binding</keyword>
<keyword evidence="1 2" id="KW-0378">Hydrolase</keyword>
<dbReference type="Gene3D" id="1.10.1370.30">
    <property type="match status" value="1"/>
</dbReference>
<dbReference type="GO" id="GO:0004180">
    <property type="term" value="F:carboxypeptidase activity"/>
    <property type="evidence" value="ECO:0007669"/>
    <property type="project" value="UniProtKB-KW"/>
</dbReference>
<proteinExistence type="inferred from homology"/>
<gene>
    <name evidence="2" type="ORF">JOD17_001293</name>
</gene>
<sequence>MSVEQQFLDYVKSINHYIQTLQLLYWDARTKLPKKGQEERSNVIGTVSQQIHHLTTSDELKHLLEGVQKDETVSDVTKRSAILVQKKYDEFTKIPAEEYKEYIMLSSRSELAWEQAKESNDFESFKPYLEKIVAYKKKTIEYLGYEGHPYNCLLDDFEPGMTVEKLDVIFEQLKEVLIPLIQDVVQADRQPDANVLFHHFPKAEQEKLSHAFLETIGYDFEAGRLDETVHPFATGINRNDVRVTTKYNETDFRVALLGTIHEGGHALYEQNIGEHLIGTPASAASSFGIHESQSLFMEKFVGQNEGFWKTNYPVLKKYAGGSFDDVSFDDFYFALNEAKPSFIRIEADELTYCLHVILRYELEKALFSNEIQVEELPTKWNEKMEEYFGIVPNTDSEGVLQDVHWPSGMFGYFPSYALGYIYAAQLKQQLVHDIPDFEERIQNGDIKAITAWMTMNVHEHGAMKEPREIIYDATGEDVNAEPLLSYLKDKYTKLYHL</sequence>
<name>A0ABS2PAU5_9BACL</name>